<dbReference type="PANTHER" id="PTHR42815">
    <property type="entry name" value="FAD-BINDING, PUTATIVE (AFU_ORTHOLOGUE AFUA_6G07600)-RELATED"/>
    <property type="match status" value="1"/>
</dbReference>
<dbReference type="NCBIfam" id="TIGR04025">
    <property type="entry name" value="PPOX_FMN_DR2398"/>
    <property type="match status" value="1"/>
</dbReference>
<dbReference type="InterPro" id="IPR012349">
    <property type="entry name" value="Split_barrel_FMN-bd"/>
</dbReference>
<dbReference type="STRING" id="574376.BAMA_06725"/>
<reference evidence="2 3" key="1">
    <citation type="submission" date="2014-06" db="EMBL/GenBank/DDBJ databases">
        <title>Draft genome sequence of Bacillus manliponensis JCM 15802 (MCCC 1A00708).</title>
        <authorList>
            <person name="Lai Q."/>
            <person name="Liu Y."/>
            <person name="Shao Z."/>
        </authorList>
    </citation>
    <scope>NUCLEOTIDE SEQUENCE [LARGE SCALE GENOMIC DNA]</scope>
    <source>
        <strain evidence="2 3">JCM 15802</strain>
    </source>
</reference>
<evidence type="ECO:0000313" key="3">
    <source>
        <dbReference type="Proteomes" id="UP000027822"/>
    </source>
</evidence>
<dbReference type="RefSeq" id="WP_034641575.1">
    <property type="nucleotide sequence ID" value="NZ_CBCSJC010000013.1"/>
</dbReference>
<dbReference type="Gene3D" id="2.30.110.10">
    <property type="entry name" value="Electron Transport, Fmn-binding Protein, Chain A"/>
    <property type="match status" value="1"/>
</dbReference>
<keyword evidence="3" id="KW-1185">Reference proteome</keyword>
<dbReference type="SUPFAM" id="SSF50475">
    <property type="entry name" value="FMN-binding split barrel"/>
    <property type="match status" value="1"/>
</dbReference>
<protein>
    <submittedName>
        <fullName evidence="2">Phosphohydrolase</fullName>
    </submittedName>
</protein>
<dbReference type="AlphaFoldDB" id="A0A073K7K4"/>
<dbReference type="PANTHER" id="PTHR42815:SF2">
    <property type="entry name" value="FAD-BINDING, PUTATIVE (AFU_ORTHOLOGUE AFUA_6G07600)-RELATED"/>
    <property type="match status" value="1"/>
</dbReference>
<dbReference type="InterPro" id="IPR024029">
    <property type="entry name" value="Pyridox_Oxase_FMN-dep"/>
</dbReference>
<keyword evidence="2" id="KW-0378">Hydrolase</keyword>
<name>A0A073K7K4_9BACI</name>
<dbReference type="Pfam" id="PF01243">
    <property type="entry name" value="PNPOx_N"/>
    <property type="match status" value="1"/>
</dbReference>
<gene>
    <name evidence="2" type="ORF">BAMA_06725</name>
</gene>
<evidence type="ECO:0000313" key="2">
    <source>
        <dbReference type="EMBL" id="KEK18248.1"/>
    </source>
</evidence>
<dbReference type="Proteomes" id="UP000027822">
    <property type="component" value="Unassembled WGS sequence"/>
</dbReference>
<sequence>MLHKNVIKTEEELRSIVGYPSELVENKVITYLDHHCIDFISKSPFLMISTSDKDGFCDVSPRGDRPGFVLVLNKKQLVIPERPGNKRMDSLRNILSNSKVGLLFIIPGLGETLRINGRATIVKNDEILEKMAVKGKNPLLGIGVEVEECFIHCAKAFKRSGLWEMDTWANKDTLPFASKILFEHAKLPNSSVESIQERLDESYSKRLY</sequence>
<proteinExistence type="predicted"/>
<feature type="domain" description="Pyridoxamine 5'-phosphate oxidase N-terminal" evidence="1">
    <location>
        <begin position="34"/>
        <end position="141"/>
    </location>
</feature>
<organism evidence="2 3">
    <name type="scientific">Bacillus manliponensis</name>
    <dbReference type="NCBI Taxonomy" id="574376"/>
    <lineage>
        <taxon>Bacteria</taxon>
        <taxon>Bacillati</taxon>
        <taxon>Bacillota</taxon>
        <taxon>Bacilli</taxon>
        <taxon>Bacillales</taxon>
        <taxon>Bacillaceae</taxon>
        <taxon>Bacillus</taxon>
        <taxon>Bacillus cereus group</taxon>
    </lineage>
</organism>
<dbReference type="GO" id="GO:0016787">
    <property type="term" value="F:hydrolase activity"/>
    <property type="evidence" value="ECO:0007669"/>
    <property type="project" value="UniProtKB-KW"/>
</dbReference>
<dbReference type="InterPro" id="IPR011576">
    <property type="entry name" value="Pyridox_Oxase_N"/>
</dbReference>
<evidence type="ECO:0000259" key="1">
    <source>
        <dbReference type="Pfam" id="PF01243"/>
    </source>
</evidence>
<dbReference type="OrthoDB" id="9796486at2"/>
<dbReference type="EMBL" id="JOTN01000016">
    <property type="protein sequence ID" value="KEK18248.1"/>
    <property type="molecule type" value="Genomic_DNA"/>
</dbReference>
<comment type="caution">
    <text evidence="2">The sequence shown here is derived from an EMBL/GenBank/DDBJ whole genome shotgun (WGS) entry which is preliminary data.</text>
</comment>
<dbReference type="eggNOG" id="COG3576">
    <property type="taxonomic scope" value="Bacteria"/>
</dbReference>
<accession>A0A073K7K4</accession>